<accession>A0A1V4AVF9</accession>
<dbReference type="InterPro" id="IPR052747">
    <property type="entry name" value="TA_system_RelE_toxin"/>
</dbReference>
<comment type="caution">
    <text evidence="1">The sequence shown here is derived from an EMBL/GenBank/DDBJ whole genome shotgun (WGS) entry which is preliminary data.</text>
</comment>
<dbReference type="PANTHER" id="PTHR38813:SF1">
    <property type="entry name" value="TOXIN RELE1-RELATED"/>
    <property type="match status" value="1"/>
</dbReference>
<dbReference type="AlphaFoldDB" id="A0A1V4AVF9"/>
<name>A0A1V4AVF9_9BACT</name>
<dbReference type="InterPro" id="IPR035093">
    <property type="entry name" value="RelE/ParE_toxin_dom_sf"/>
</dbReference>
<dbReference type="SUPFAM" id="SSF143011">
    <property type="entry name" value="RelE-like"/>
    <property type="match status" value="1"/>
</dbReference>
<organism evidence="1 2">
    <name type="scientific">Candidatus Brocadia carolinensis</name>
    <dbReference type="NCBI Taxonomy" id="1004156"/>
    <lineage>
        <taxon>Bacteria</taxon>
        <taxon>Pseudomonadati</taxon>
        <taxon>Planctomycetota</taxon>
        <taxon>Candidatus Brocadiia</taxon>
        <taxon>Candidatus Brocadiales</taxon>
        <taxon>Candidatus Brocadiaceae</taxon>
        <taxon>Candidatus Brocadia</taxon>
    </lineage>
</organism>
<dbReference type="Proteomes" id="UP000189681">
    <property type="component" value="Unassembled WGS sequence"/>
</dbReference>
<evidence type="ECO:0000313" key="1">
    <source>
        <dbReference type="EMBL" id="OOP57071.1"/>
    </source>
</evidence>
<evidence type="ECO:0000313" key="2">
    <source>
        <dbReference type="Proteomes" id="UP000189681"/>
    </source>
</evidence>
<gene>
    <name evidence="1" type="ORF">AYP45_05475</name>
</gene>
<protein>
    <recommendedName>
        <fullName evidence="3">Plasmid stabilization protein</fullName>
    </recommendedName>
</protein>
<reference evidence="1 2" key="1">
    <citation type="journal article" date="2017" name="Water Res.">
        <title>Discovery and metagenomic analysis of an anammox bacterial enrichment related to Candidatus "Brocadia caroliniensis" in a full-scale glycerol-fed nitritation-denitritation separate centrate treatment process.</title>
        <authorList>
            <person name="Park H."/>
            <person name="Brotto A.C."/>
            <person name="van Loosdrecht M.C."/>
            <person name="Chandran K."/>
        </authorList>
    </citation>
    <scope>NUCLEOTIDE SEQUENCE [LARGE SCALE GENOMIC DNA]</scope>
    <source>
        <strain evidence="1">26THWARD</strain>
    </source>
</reference>
<dbReference type="STRING" id="1004156.AYP45_05475"/>
<sequence length="86" mass="10324">MFELEFSRKAEKYYCSADEKTVRILNRCLEIIAKNPFYHANIKKLHGEFEGSYRYRSGNLRVVYSVNEEEKIVYIEIITDRGMSYR</sequence>
<dbReference type="Gene3D" id="3.30.2310.20">
    <property type="entry name" value="RelE-like"/>
    <property type="match status" value="1"/>
</dbReference>
<evidence type="ECO:0008006" key="3">
    <source>
        <dbReference type="Google" id="ProtNLM"/>
    </source>
</evidence>
<proteinExistence type="predicted"/>
<dbReference type="PANTHER" id="PTHR38813">
    <property type="match status" value="1"/>
</dbReference>
<dbReference type="EMBL" id="AYTS01000045">
    <property type="protein sequence ID" value="OOP57071.1"/>
    <property type="molecule type" value="Genomic_DNA"/>
</dbReference>